<reference evidence="3 4" key="1">
    <citation type="submission" date="2016-10" db="EMBL/GenBank/DDBJ databases">
        <authorList>
            <person name="Cai Z."/>
        </authorList>
    </citation>
    <scope>NUCLEOTIDE SEQUENCE [LARGE SCALE GENOMIC DNA]</scope>
</reference>
<protein>
    <submittedName>
        <fullName evidence="3">Uncharacterized protein</fullName>
    </submittedName>
</protein>
<feature type="transmembrane region" description="Helical" evidence="2">
    <location>
        <begin position="160"/>
        <end position="180"/>
    </location>
</feature>
<dbReference type="AlphaFoldDB" id="A0A383WCF9"/>
<organism evidence="3 4">
    <name type="scientific">Tetradesmus obliquus</name>
    <name type="common">Green alga</name>
    <name type="synonym">Acutodesmus obliquus</name>
    <dbReference type="NCBI Taxonomy" id="3088"/>
    <lineage>
        <taxon>Eukaryota</taxon>
        <taxon>Viridiplantae</taxon>
        <taxon>Chlorophyta</taxon>
        <taxon>core chlorophytes</taxon>
        <taxon>Chlorophyceae</taxon>
        <taxon>CS clade</taxon>
        <taxon>Sphaeropleales</taxon>
        <taxon>Scenedesmaceae</taxon>
        <taxon>Tetradesmus</taxon>
    </lineage>
</organism>
<keyword evidence="4" id="KW-1185">Reference proteome</keyword>
<sequence length="213" mass="22658">MPHCRLSSSSNNSNSRELWHTYSSSSSSSSSSQQRSSRKPANVADQLLADDQPLDAEEQAAVIAALEEQQLQHNRAFKLAFGCISGALGTFFLHASLQQQLHPYEVRFTGELRPVTSSAAVAGMLFLQGLGLLTAAAALVKELPRRGDRERACMPAGVQVQMLLGAAVLLAGFGGIYWSAEEAGEKSRDLPAAALKLLQQRSSSSTSTAAGLN</sequence>
<dbReference type="PANTHER" id="PTHR36784">
    <property type="entry name" value="HISTONE-LYSINE N-METHYLTRANSFERASE"/>
    <property type="match status" value="1"/>
</dbReference>
<keyword evidence="2" id="KW-0812">Transmembrane</keyword>
<evidence type="ECO:0000313" key="4">
    <source>
        <dbReference type="Proteomes" id="UP000256970"/>
    </source>
</evidence>
<accession>A0A383WCF9</accession>
<evidence type="ECO:0000256" key="2">
    <source>
        <dbReference type="SAM" id="Phobius"/>
    </source>
</evidence>
<dbReference type="EMBL" id="FNXT01001229">
    <property type="protein sequence ID" value="SZX75317.1"/>
    <property type="molecule type" value="Genomic_DNA"/>
</dbReference>
<keyword evidence="2" id="KW-0472">Membrane</keyword>
<keyword evidence="2" id="KW-1133">Transmembrane helix</keyword>
<gene>
    <name evidence="3" type="ORF">BQ4739_LOCUS15603</name>
</gene>
<proteinExistence type="predicted"/>
<feature type="transmembrane region" description="Helical" evidence="2">
    <location>
        <begin position="79"/>
        <end position="97"/>
    </location>
</feature>
<dbReference type="Proteomes" id="UP000256970">
    <property type="component" value="Unassembled WGS sequence"/>
</dbReference>
<evidence type="ECO:0000313" key="3">
    <source>
        <dbReference type="EMBL" id="SZX75317.1"/>
    </source>
</evidence>
<feature type="transmembrane region" description="Helical" evidence="2">
    <location>
        <begin position="117"/>
        <end position="140"/>
    </location>
</feature>
<feature type="region of interest" description="Disordered" evidence="1">
    <location>
        <begin position="1"/>
        <end position="42"/>
    </location>
</feature>
<name>A0A383WCF9_TETOB</name>
<feature type="compositionally biased region" description="Low complexity" evidence="1">
    <location>
        <begin position="23"/>
        <end position="35"/>
    </location>
</feature>
<evidence type="ECO:0000256" key="1">
    <source>
        <dbReference type="SAM" id="MobiDB-lite"/>
    </source>
</evidence>
<dbReference type="PANTHER" id="PTHR36784:SF1">
    <property type="entry name" value="HISTONE-LYSINE N-METHYLTRANSFERASE"/>
    <property type="match status" value="1"/>
</dbReference>